<proteinExistence type="predicted"/>
<feature type="region of interest" description="Disordered" evidence="1">
    <location>
        <begin position="136"/>
        <end position="233"/>
    </location>
</feature>
<sequence length="271" mass="30042">MIRAALLLTLVGCTAGAAAAARPLIVIVPSARPHWRPGGHSGAAHWLYALRRRTLADLGRLGRHYELRYGRLGRPWAAAAAGGPSGPWAVTSDGRRHAVYAMNGVAWPARAARQWPPAHSPSHGIKHHGWGIVWTNGAHCGHGGKHQPERDQQPEREPPYPEQPEREPPYLEQPEREPPYPEQPEREPPYPEQPEREPPYPEQPEREPPYPEQPEASGLYPAELPDVAAPEEKTECAEGAVFVTGECTCPDSRPFLDTILERCVDVRPVIH</sequence>
<organism evidence="3 4">
    <name type="scientific">Amphibalanus amphitrite</name>
    <name type="common">Striped barnacle</name>
    <name type="synonym">Balanus amphitrite</name>
    <dbReference type="NCBI Taxonomy" id="1232801"/>
    <lineage>
        <taxon>Eukaryota</taxon>
        <taxon>Metazoa</taxon>
        <taxon>Ecdysozoa</taxon>
        <taxon>Arthropoda</taxon>
        <taxon>Crustacea</taxon>
        <taxon>Multicrustacea</taxon>
        <taxon>Cirripedia</taxon>
        <taxon>Thoracica</taxon>
        <taxon>Thoracicalcarea</taxon>
        <taxon>Balanomorpha</taxon>
        <taxon>Balanoidea</taxon>
        <taxon>Balanidae</taxon>
        <taxon>Amphibalaninae</taxon>
        <taxon>Amphibalanus</taxon>
    </lineage>
</organism>
<keyword evidence="2" id="KW-0732">Signal</keyword>
<dbReference type="Proteomes" id="UP000440578">
    <property type="component" value="Unassembled WGS sequence"/>
</dbReference>
<protein>
    <submittedName>
        <fullName evidence="3">Uncharacterized protein</fullName>
    </submittedName>
</protein>
<dbReference type="AlphaFoldDB" id="A0A6A4XEA7"/>
<feature type="chain" id="PRO_5025391295" evidence="2">
    <location>
        <begin position="21"/>
        <end position="271"/>
    </location>
</feature>
<gene>
    <name evidence="3" type="ORF">FJT64_016500</name>
</gene>
<evidence type="ECO:0000313" key="3">
    <source>
        <dbReference type="EMBL" id="KAF0312831.1"/>
    </source>
</evidence>
<comment type="caution">
    <text evidence="3">The sequence shown here is derived from an EMBL/GenBank/DDBJ whole genome shotgun (WGS) entry which is preliminary data.</text>
</comment>
<accession>A0A6A4XEA7</accession>
<evidence type="ECO:0000256" key="2">
    <source>
        <dbReference type="SAM" id="SignalP"/>
    </source>
</evidence>
<reference evidence="3 4" key="1">
    <citation type="submission" date="2019-07" db="EMBL/GenBank/DDBJ databases">
        <title>Draft genome assembly of a fouling barnacle, Amphibalanus amphitrite (Darwin, 1854): The first reference genome for Thecostraca.</title>
        <authorList>
            <person name="Kim W."/>
        </authorList>
    </citation>
    <scope>NUCLEOTIDE SEQUENCE [LARGE SCALE GENOMIC DNA]</scope>
    <source>
        <strain evidence="3">SNU_AA5</strain>
        <tissue evidence="3">Soma without cirri and trophi</tissue>
    </source>
</reference>
<evidence type="ECO:0000313" key="4">
    <source>
        <dbReference type="Proteomes" id="UP000440578"/>
    </source>
</evidence>
<name>A0A6A4XEA7_AMPAM</name>
<feature type="signal peptide" evidence="2">
    <location>
        <begin position="1"/>
        <end position="20"/>
    </location>
</feature>
<dbReference type="EMBL" id="VIIS01000132">
    <property type="protein sequence ID" value="KAF0312831.1"/>
    <property type="molecule type" value="Genomic_DNA"/>
</dbReference>
<evidence type="ECO:0000256" key="1">
    <source>
        <dbReference type="SAM" id="MobiDB-lite"/>
    </source>
</evidence>
<keyword evidence="4" id="KW-1185">Reference proteome</keyword>
<feature type="compositionally biased region" description="Basic and acidic residues" evidence="1">
    <location>
        <begin position="146"/>
        <end position="209"/>
    </location>
</feature>